<evidence type="ECO:0000313" key="2">
    <source>
        <dbReference type="EMBL" id="KMP02940.1"/>
    </source>
</evidence>
<name>A0A0J6Y5B9_COCIT</name>
<feature type="region of interest" description="Disordered" evidence="1">
    <location>
        <begin position="73"/>
        <end position="107"/>
    </location>
</feature>
<evidence type="ECO:0000256" key="1">
    <source>
        <dbReference type="SAM" id="MobiDB-lite"/>
    </source>
</evidence>
<feature type="compositionally biased region" description="Basic and acidic residues" evidence="1">
    <location>
        <begin position="8"/>
        <end position="32"/>
    </location>
</feature>
<feature type="compositionally biased region" description="Basic residues" evidence="1">
    <location>
        <begin position="79"/>
        <end position="92"/>
    </location>
</feature>
<reference evidence="3" key="1">
    <citation type="journal article" date="2010" name="Genome Res.">
        <title>Population genomic sequencing of Coccidioides fungi reveals recent hybridization and transposon control.</title>
        <authorList>
            <person name="Neafsey D.E."/>
            <person name="Barker B.M."/>
            <person name="Sharpton T.J."/>
            <person name="Stajich J.E."/>
            <person name="Park D.J."/>
            <person name="Whiston E."/>
            <person name="Hung C.-Y."/>
            <person name="McMahan C."/>
            <person name="White J."/>
            <person name="Sykes S."/>
            <person name="Heiman D."/>
            <person name="Young S."/>
            <person name="Zeng Q."/>
            <person name="Abouelleil A."/>
            <person name="Aftuck L."/>
            <person name="Bessette D."/>
            <person name="Brown A."/>
            <person name="FitzGerald M."/>
            <person name="Lui A."/>
            <person name="Macdonald J.P."/>
            <person name="Priest M."/>
            <person name="Orbach M.J."/>
            <person name="Galgiani J.N."/>
            <person name="Kirkland T.N."/>
            <person name="Cole G.T."/>
            <person name="Birren B.W."/>
            <person name="Henn M.R."/>
            <person name="Taylor J.W."/>
            <person name="Rounsley S.D."/>
        </authorList>
    </citation>
    <scope>NUCLEOTIDE SEQUENCE [LARGE SCALE GENOMIC DNA]</scope>
    <source>
        <strain evidence="3">RMSCC 2394</strain>
    </source>
</reference>
<evidence type="ECO:0000313" key="3">
    <source>
        <dbReference type="Proteomes" id="UP000054565"/>
    </source>
</evidence>
<gene>
    <name evidence="2" type="ORF">CIRG_02632</name>
</gene>
<organism evidence="2 3">
    <name type="scientific">Coccidioides immitis RMSCC 2394</name>
    <dbReference type="NCBI Taxonomy" id="404692"/>
    <lineage>
        <taxon>Eukaryota</taxon>
        <taxon>Fungi</taxon>
        <taxon>Dikarya</taxon>
        <taxon>Ascomycota</taxon>
        <taxon>Pezizomycotina</taxon>
        <taxon>Eurotiomycetes</taxon>
        <taxon>Eurotiomycetidae</taxon>
        <taxon>Onygenales</taxon>
        <taxon>Onygenaceae</taxon>
        <taxon>Coccidioides</taxon>
    </lineage>
</organism>
<protein>
    <submittedName>
        <fullName evidence="2">Uncharacterized protein</fullName>
    </submittedName>
</protein>
<dbReference type="AlphaFoldDB" id="A0A0J6Y5B9"/>
<proteinExistence type="predicted"/>
<dbReference type="Proteomes" id="UP000054565">
    <property type="component" value="Unassembled WGS sequence"/>
</dbReference>
<feature type="region of interest" description="Disordered" evidence="1">
    <location>
        <begin position="1"/>
        <end position="45"/>
    </location>
</feature>
<accession>A0A0J6Y5B9</accession>
<dbReference type="EMBL" id="DS028094">
    <property type="protein sequence ID" value="KMP02940.1"/>
    <property type="molecule type" value="Genomic_DNA"/>
</dbReference>
<sequence length="107" mass="12610">MAPITTRGDSKSNKQDNEEAEQARKREGKEMTSVRGQGRYARYQIHRRRRGTAGINVEERCGVAARSQLRVSSVTPLQVRRKRGPSRRRQSSRQRYEKQQSRNLRRW</sequence>